<comment type="similarity">
    <text evidence="7">Belongs to the sirtuin family. Class IV subfamily.</text>
</comment>
<dbReference type="InterPro" id="IPR029035">
    <property type="entry name" value="DHS-like_NAD/FAD-binding_dom"/>
</dbReference>
<keyword evidence="14" id="KW-1185">Reference proteome</keyword>
<keyword evidence="5 10" id="KW-0862">Zinc</keyword>
<evidence type="ECO:0000313" key="14">
    <source>
        <dbReference type="Proteomes" id="UP001549920"/>
    </source>
</evidence>
<evidence type="ECO:0000256" key="4">
    <source>
        <dbReference type="ARBA" id="ARBA00022723"/>
    </source>
</evidence>
<evidence type="ECO:0000256" key="2">
    <source>
        <dbReference type="ARBA" id="ARBA00022553"/>
    </source>
</evidence>
<feature type="region of interest" description="Disordered" evidence="11">
    <location>
        <begin position="1"/>
        <end position="52"/>
    </location>
</feature>
<evidence type="ECO:0000256" key="8">
    <source>
        <dbReference type="ARBA" id="ARBA00041832"/>
    </source>
</evidence>
<keyword evidence="6" id="KW-0520">NAD</keyword>
<dbReference type="Gene3D" id="3.40.50.1220">
    <property type="entry name" value="TPP-binding domain"/>
    <property type="match status" value="1"/>
</dbReference>
<feature type="compositionally biased region" description="Basic and acidic residues" evidence="11">
    <location>
        <begin position="382"/>
        <end position="393"/>
    </location>
</feature>
<dbReference type="Gene3D" id="2.20.28.200">
    <property type="match status" value="1"/>
</dbReference>
<feature type="compositionally biased region" description="Pro residues" evidence="11">
    <location>
        <begin position="396"/>
        <end position="427"/>
    </location>
</feature>
<feature type="compositionally biased region" description="Polar residues" evidence="11">
    <location>
        <begin position="1"/>
        <end position="10"/>
    </location>
</feature>
<dbReference type="InterPro" id="IPR050134">
    <property type="entry name" value="NAD-dep_sirtuin_deacylases"/>
</dbReference>
<feature type="binding site" evidence="10">
    <location>
        <position position="221"/>
    </location>
    <ligand>
        <name>Zn(2+)</name>
        <dbReference type="ChEBI" id="CHEBI:29105"/>
    </ligand>
</feature>
<evidence type="ECO:0000256" key="9">
    <source>
        <dbReference type="ARBA" id="ARBA00043038"/>
    </source>
</evidence>
<gene>
    <name evidence="13" type="ORF">ABMA27_014336</name>
</gene>
<feature type="compositionally biased region" description="Basic and acidic residues" evidence="11">
    <location>
        <begin position="522"/>
        <end position="577"/>
    </location>
</feature>
<evidence type="ECO:0000256" key="6">
    <source>
        <dbReference type="ARBA" id="ARBA00023027"/>
    </source>
</evidence>
<dbReference type="PANTHER" id="PTHR11085:SF1">
    <property type="entry name" value="NAD-DEPENDENT PROTEIN DEACETYLASE SIRTUIN-7"/>
    <property type="match status" value="1"/>
</dbReference>
<dbReference type="EMBL" id="JBEUOH010000006">
    <property type="protein sequence ID" value="KAL0892607.1"/>
    <property type="molecule type" value="Genomic_DNA"/>
</dbReference>
<dbReference type="PANTHER" id="PTHR11085">
    <property type="entry name" value="NAD-DEPENDENT PROTEIN DEACYLASE SIRTUIN-5, MITOCHONDRIAL-RELATED"/>
    <property type="match status" value="1"/>
</dbReference>
<protein>
    <recommendedName>
        <fullName evidence="9">Regulatory protein SIR2 homolog 7</fullName>
    </recommendedName>
    <alternativeName>
        <fullName evidence="8">SIR2-like protein 7</fullName>
    </alternativeName>
</protein>
<sequence>MCPNKNSKAQTRAVARGMESRGGVRSSARLSGEAARSGGSGSSGNGRPAEVAAAAAAAAALRRERAAERAREIEDSPRVLREKCRRLARALRNAKHLVVYTGAGISTAADIPDYRGPHGVWTRLQRGETVGRVEVSRARPTFTHMALTALWARGALKFVVSQNCDGLHLRAGLPRRALAELHGDMFAELCAACRRVYLRAFDTTERTARHAHGTRRLCHACGAELRDSIVHFGERGRAAWPLNWAGALRHAARADVVLCLGSSLKVLRRYPRLWRMQAAPRARPALYIVNLQWTPKDSVAALKINARCDAVMRQVARRLRLRVPRYRAERDPLLAHAEPLAEPEAHTTRRPLLRVPRAPSTDRSASASDFSSPSASDSDEELPLRRLAERLRGPAESPPAGPEPPPAPAPASPEPPPPPPHPPSPRTRPPDLLRAFQVSMRSGHATILLRPEHAPCVQPPPPEPPPPAPPGSLRSFRMIRPRVACAAPPAPVAPEPQRVKLEKEETNGDPGPPNGLSSRLRRLLECEPHLGVDTKPPKLEPKRETELEPPLESKFEPTLESKPEPTVEPKPEPRESMSSEEGGGAGALAAAYFARAVLVCRASLYSGLHTIIAPPRAATPPPPPRAECGWCLRRYAARRCLWYGPPRCPPLEARAWRRVRGRRVLCACCTDAAPASAGPAEDGGGWYGKGYRKGRRRRR</sequence>
<evidence type="ECO:0000313" key="13">
    <source>
        <dbReference type="EMBL" id="KAL0892607.1"/>
    </source>
</evidence>
<feature type="binding site" evidence="10">
    <location>
        <position position="193"/>
    </location>
    <ligand>
        <name>Zn(2+)</name>
        <dbReference type="ChEBI" id="CHEBI:29105"/>
    </ligand>
</feature>
<organism evidence="13 14">
    <name type="scientific">Loxostege sticticalis</name>
    <name type="common">Beet webworm moth</name>
    <dbReference type="NCBI Taxonomy" id="481309"/>
    <lineage>
        <taxon>Eukaryota</taxon>
        <taxon>Metazoa</taxon>
        <taxon>Ecdysozoa</taxon>
        <taxon>Arthropoda</taxon>
        <taxon>Hexapoda</taxon>
        <taxon>Insecta</taxon>
        <taxon>Pterygota</taxon>
        <taxon>Neoptera</taxon>
        <taxon>Endopterygota</taxon>
        <taxon>Lepidoptera</taxon>
        <taxon>Glossata</taxon>
        <taxon>Ditrysia</taxon>
        <taxon>Pyraloidea</taxon>
        <taxon>Crambidae</taxon>
        <taxon>Pyraustinae</taxon>
        <taxon>Loxostege</taxon>
    </lineage>
</organism>
<dbReference type="InterPro" id="IPR026590">
    <property type="entry name" value="Ssirtuin_cat_dom"/>
</dbReference>
<feature type="binding site" evidence="10">
    <location>
        <position position="190"/>
    </location>
    <ligand>
        <name>Zn(2+)</name>
        <dbReference type="ChEBI" id="CHEBI:29105"/>
    </ligand>
</feature>
<keyword evidence="3" id="KW-0808">Transferase</keyword>
<comment type="cofactor">
    <cofactor evidence="1">
        <name>Zn(2+)</name>
        <dbReference type="ChEBI" id="CHEBI:29105"/>
    </cofactor>
</comment>
<feature type="region of interest" description="Disordered" evidence="11">
    <location>
        <begin position="453"/>
        <end position="583"/>
    </location>
</feature>
<feature type="compositionally biased region" description="Pro residues" evidence="11">
    <location>
        <begin position="457"/>
        <end position="470"/>
    </location>
</feature>
<evidence type="ECO:0000256" key="3">
    <source>
        <dbReference type="ARBA" id="ARBA00022679"/>
    </source>
</evidence>
<accession>A0ABR3I8M0</accession>
<feature type="compositionally biased region" description="Low complexity" evidence="11">
    <location>
        <begin position="25"/>
        <end position="37"/>
    </location>
</feature>
<feature type="compositionally biased region" description="Basic and acidic residues" evidence="11">
    <location>
        <begin position="497"/>
        <end position="506"/>
    </location>
</feature>
<name>A0ABR3I8M0_LOXSC</name>
<proteinExistence type="inferred from homology"/>
<comment type="caution">
    <text evidence="13">The sequence shown here is derived from an EMBL/GenBank/DDBJ whole genome shotgun (WGS) entry which is preliminary data.</text>
</comment>
<evidence type="ECO:0000256" key="10">
    <source>
        <dbReference type="PROSITE-ProRule" id="PRU00236"/>
    </source>
</evidence>
<feature type="compositionally biased region" description="Low complexity" evidence="11">
    <location>
        <begin position="361"/>
        <end position="376"/>
    </location>
</feature>
<feature type="region of interest" description="Disordered" evidence="11">
    <location>
        <begin position="337"/>
        <end position="431"/>
    </location>
</feature>
<evidence type="ECO:0000256" key="7">
    <source>
        <dbReference type="ARBA" id="ARBA00038170"/>
    </source>
</evidence>
<feature type="binding site" evidence="10">
    <location>
        <position position="218"/>
    </location>
    <ligand>
        <name>Zn(2+)</name>
        <dbReference type="ChEBI" id="CHEBI:29105"/>
    </ligand>
</feature>
<evidence type="ECO:0000259" key="12">
    <source>
        <dbReference type="PROSITE" id="PS50305"/>
    </source>
</evidence>
<evidence type="ECO:0000256" key="5">
    <source>
        <dbReference type="ARBA" id="ARBA00022833"/>
    </source>
</evidence>
<dbReference type="SUPFAM" id="SSF52467">
    <property type="entry name" value="DHS-like NAD/FAD-binding domain"/>
    <property type="match status" value="1"/>
</dbReference>
<feature type="active site" description="Proton acceptor" evidence="10">
    <location>
        <position position="182"/>
    </location>
</feature>
<evidence type="ECO:0000256" key="1">
    <source>
        <dbReference type="ARBA" id="ARBA00001947"/>
    </source>
</evidence>
<dbReference type="Pfam" id="PF02146">
    <property type="entry name" value="SIR2"/>
    <property type="match status" value="1"/>
</dbReference>
<dbReference type="Proteomes" id="UP001549920">
    <property type="component" value="Unassembled WGS sequence"/>
</dbReference>
<feature type="domain" description="Deacetylase sirtuin-type" evidence="12">
    <location>
        <begin position="77"/>
        <end position="322"/>
    </location>
</feature>
<feature type="region of interest" description="Disordered" evidence="11">
    <location>
        <begin position="675"/>
        <end position="699"/>
    </location>
</feature>
<dbReference type="PROSITE" id="PS50305">
    <property type="entry name" value="SIRTUIN"/>
    <property type="match status" value="1"/>
</dbReference>
<reference evidence="13 14" key="1">
    <citation type="submission" date="2024-06" db="EMBL/GenBank/DDBJ databases">
        <title>A chromosome-level genome assembly of beet webworm, Loxostege sticticalis.</title>
        <authorList>
            <person name="Zhang Y."/>
        </authorList>
    </citation>
    <scope>NUCLEOTIDE SEQUENCE [LARGE SCALE GENOMIC DNA]</scope>
    <source>
        <strain evidence="13">AQ026</strain>
        <tissue evidence="13">Whole body</tissue>
    </source>
</reference>
<evidence type="ECO:0000256" key="11">
    <source>
        <dbReference type="SAM" id="MobiDB-lite"/>
    </source>
</evidence>
<keyword evidence="4 10" id="KW-0479">Metal-binding</keyword>
<feature type="compositionally biased region" description="Basic residues" evidence="11">
    <location>
        <begin position="690"/>
        <end position="699"/>
    </location>
</feature>
<keyword evidence="2" id="KW-0597">Phosphoprotein</keyword>
<dbReference type="InterPro" id="IPR003000">
    <property type="entry name" value="Sirtuin"/>
</dbReference>